<feature type="domain" description="Lipid/polyisoprenoid-binding YceI-like" evidence="2">
    <location>
        <begin position="19"/>
        <end position="187"/>
    </location>
</feature>
<evidence type="ECO:0000313" key="4">
    <source>
        <dbReference type="Proteomes" id="UP001152755"/>
    </source>
</evidence>
<dbReference type="Proteomes" id="UP001152755">
    <property type="component" value="Unassembled WGS sequence"/>
</dbReference>
<reference evidence="3" key="1">
    <citation type="submission" date="2022-08" db="EMBL/GenBank/DDBJ databases">
        <title>Genome analysis of Corynebacteriales strain.</title>
        <authorList>
            <person name="Lee S.D."/>
        </authorList>
    </citation>
    <scope>NUCLEOTIDE SEQUENCE</scope>
    <source>
        <strain evidence="3">D3-21</strain>
    </source>
</reference>
<accession>A0A9X4RC06</accession>
<dbReference type="EMBL" id="JANRHA010000001">
    <property type="protein sequence ID" value="MDG3013058.1"/>
    <property type="molecule type" value="Genomic_DNA"/>
</dbReference>
<sequence>MTGTDPAQQEQAHAELSGDYDIDVAHSRFGFMARHAMVTRVHGTFNDVDGVLHLDAGDLGRSTARVTLVADSIDTGVEQRDQHLRSNDFFDMPTYPEITFVSTAINGSAPSFEVTGDLTVKGITKPVTVDVEFTGAAVDPSGNHRVGFEVSGTLNRRDWGVNWNAAMEAGGMLVGDKVTLEIDISAIRRQE</sequence>
<dbReference type="AlphaFoldDB" id="A0A9X4RC06"/>
<dbReference type="Pfam" id="PF04264">
    <property type="entry name" value="YceI"/>
    <property type="match status" value="1"/>
</dbReference>
<proteinExistence type="inferred from homology"/>
<protein>
    <submittedName>
        <fullName evidence="3">YceI family protein</fullName>
    </submittedName>
</protein>
<dbReference type="RefSeq" id="WP_332518899.1">
    <property type="nucleotide sequence ID" value="NZ_JANRHA010000001.1"/>
</dbReference>
<gene>
    <name evidence="3" type="ORF">NVS88_00600</name>
</gene>
<evidence type="ECO:0000259" key="2">
    <source>
        <dbReference type="SMART" id="SM00867"/>
    </source>
</evidence>
<comment type="caution">
    <text evidence="3">The sequence shown here is derived from an EMBL/GenBank/DDBJ whole genome shotgun (WGS) entry which is preliminary data.</text>
</comment>
<dbReference type="SMART" id="SM00867">
    <property type="entry name" value="YceI"/>
    <property type="match status" value="1"/>
</dbReference>
<keyword evidence="4" id="KW-1185">Reference proteome</keyword>
<dbReference type="SUPFAM" id="SSF101874">
    <property type="entry name" value="YceI-like"/>
    <property type="match status" value="1"/>
</dbReference>
<organism evidence="3 4">
    <name type="scientific">Speluncibacter jeojiensis</name>
    <dbReference type="NCBI Taxonomy" id="2710754"/>
    <lineage>
        <taxon>Bacteria</taxon>
        <taxon>Bacillati</taxon>
        <taxon>Actinomycetota</taxon>
        <taxon>Actinomycetes</taxon>
        <taxon>Mycobacteriales</taxon>
        <taxon>Speluncibacteraceae</taxon>
        <taxon>Speluncibacter</taxon>
    </lineage>
</organism>
<name>A0A9X4RC06_9ACTN</name>
<evidence type="ECO:0000313" key="3">
    <source>
        <dbReference type="EMBL" id="MDG3013058.1"/>
    </source>
</evidence>
<dbReference type="Gene3D" id="2.40.128.110">
    <property type="entry name" value="Lipid/polyisoprenoid-binding, YceI-like"/>
    <property type="match status" value="1"/>
</dbReference>
<evidence type="ECO:0000256" key="1">
    <source>
        <dbReference type="ARBA" id="ARBA00008812"/>
    </source>
</evidence>
<dbReference type="InterPro" id="IPR007372">
    <property type="entry name" value="Lipid/polyisoprenoid-bd_YceI"/>
</dbReference>
<dbReference type="PANTHER" id="PTHR34406:SF1">
    <property type="entry name" value="PROTEIN YCEI"/>
    <property type="match status" value="1"/>
</dbReference>
<comment type="similarity">
    <text evidence="1">Belongs to the UPF0312 family.</text>
</comment>
<dbReference type="PANTHER" id="PTHR34406">
    <property type="entry name" value="PROTEIN YCEI"/>
    <property type="match status" value="1"/>
</dbReference>
<dbReference type="InterPro" id="IPR036761">
    <property type="entry name" value="TTHA0802/YceI-like_sf"/>
</dbReference>